<organism evidence="7">
    <name type="scientific">Boseongicola sp. SB0664_bin_43</name>
    <dbReference type="NCBI Taxonomy" id="2604844"/>
    <lineage>
        <taxon>Bacteria</taxon>
        <taxon>Pseudomonadati</taxon>
        <taxon>Pseudomonadota</taxon>
        <taxon>Alphaproteobacteria</taxon>
        <taxon>Rhodobacterales</taxon>
        <taxon>Paracoccaceae</taxon>
        <taxon>Boseongicola</taxon>
    </lineage>
</organism>
<feature type="non-terminal residue" evidence="7">
    <location>
        <position position="147"/>
    </location>
</feature>
<feature type="transmembrane region" description="Helical" evidence="6">
    <location>
        <begin position="109"/>
        <end position="131"/>
    </location>
</feature>
<sequence length="147" mass="15555">MIEPLILIAFIPAALALNLTPGADMLFCLGQGARAGMRAALAASAGVSAGTMVHVALTGLGLGYLVAQHPILFDVIRYAGVAYLLWLAQKTLRIPFSARDMPDIRPAKAFADGLIVNLTNPKVALFILAFVPQFVDPGRTVLPQFLA</sequence>
<keyword evidence="2" id="KW-1003">Cell membrane</keyword>
<dbReference type="PANTHER" id="PTHR30086">
    <property type="entry name" value="ARGININE EXPORTER PROTEIN ARGO"/>
    <property type="match status" value="1"/>
</dbReference>
<protein>
    <submittedName>
        <fullName evidence="7">LysE family translocator</fullName>
    </submittedName>
</protein>
<feature type="transmembrane region" description="Helical" evidence="6">
    <location>
        <begin position="71"/>
        <end position="88"/>
    </location>
</feature>
<evidence type="ECO:0000256" key="3">
    <source>
        <dbReference type="ARBA" id="ARBA00022692"/>
    </source>
</evidence>
<dbReference type="AlphaFoldDB" id="A0A6B0XYM9"/>
<comment type="caution">
    <text evidence="7">The sequence shown here is derived from an EMBL/GenBank/DDBJ whole genome shotgun (WGS) entry which is preliminary data.</text>
</comment>
<feature type="transmembrane region" description="Helical" evidence="6">
    <location>
        <begin position="39"/>
        <end position="65"/>
    </location>
</feature>
<evidence type="ECO:0000313" key="7">
    <source>
        <dbReference type="EMBL" id="MXY33834.1"/>
    </source>
</evidence>
<dbReference type="GO" id="GO:0005886">
    <property type="term" value="C:plasma membrane"/>
    <property type="evidence" value="ECO:0007669"/>
    <property type="project" value="UniProtKB-SubCell"/>
</dbReference>
<dbReference type="InterPro" id="IPR001123">
    <property type="entry name" value="LeuE-type"/>
</dbReference>
<evidence type="ECO:0000256" key="1">
    <source>
        <dbReference type="ARBA" id="ARBA00004651"/>
    </source>
</evidence>
<keyword evidence="4 6" id="KW-1133">Transmembrane helix</keyword>
<accession>A0A6B0XYM9</accession>
<evidence type="ECO:0000256" key="6">
    <source>
        <dbReference type="SAM" id="Phobius"/>
    </source>
</evidence>
<reference evidence="7" key="1">
    <citation type="submission" date="2019-09" db="EMBL/GenBank/DDBJ databases">
        <title>Characterisation of the sponge microbiome using genome-centric metagenomics.</title>
        <authorList>
            <person name="Engelberts J.P."/>
            <person name="Robbins S.J."/>
            <person name="De Goeij J.M."/>
            <person name="Aranda M."/>
            <person name="Bell S.C."/>
            <person name="Webster N.S."/>
        </authorList>
    </citation>
    <scope>NUCLEOTIDE SEQUENCE</scope>
    <source>
        <strain evidence="7">SB0664_bin_43</strain>
    </source>
</reference>
<evidence type="ECO:0000256" key="5">
    <source>
        <dbReference type="ARBA" id="ARBA00023136"/>
    </source>
</evidence>
<feature type="transmembrane region" description="Helical" evidence="6">
    <location>
        <begin position="6"/>
        <end position="27"/>
    </location>
</feature>
<dbReference type="EMBL" id="VXRY01000282">
    <property type="protein sequence ID" value="MXY33834.1"/>
    <property type="molecule type" value="Genomic_DNA"/>
</dbReference>
<dbReference type="Pfam" id="PF01810">
    <property type="entry name" value="LysE"/>
    <property type="match status" value="1"/>
</dbReference>
<name>A0A6B0XYM9_9RHOB</name>
<dbReference type="GO" id="GO:0015171">
    <property type="term" value="F:amino acid transmembrane transporter activity"/>
    <property type="evidence" value="ECO:0007669"/>
    <property type="project" value="TreeGrafter"/>
</dbReference>
<evidence type="ECO:0000256" key="4">
    <source>
        <dbReference type="ARBA" id="ARBA00022989"/>
    </source>
</evidence>
<comment type="subcellular location">
    <subcellularLocation>
        <location evidence="1">Cell membrane</location>
        <topology evidence="1">Multi-pass membrane protein</topology>
    </subcellularLocation>
</comment>
<keyword evidence="3 6" id="KW-0812">Transmembrane</keyword>
<keyword evidence="5 6" id="KW-0472">Membrane</keyword>
<dbReference type="PANTHER" id="PTHR30086:SF20">
    <property type="entry name" value="ARGININE EXPORTER PROTEIN ARGO-RELATED"/>
    <property type="match status" value="1"/>
</dbReference>
<evidence type="ECO:0000256" key="2">
    <source>
        <dbReference type="ARBA" id="ARBA00022475"/>
    </source>
</evidence>
<gene>
    <name evidence="7" type="ORF">F4Y60_07045</name>
</gene>
<proteinExistence type="predicted"/>